<keyword evidence="1" id="KW-0805">Transcription regulation</keyword>
<comment type="caution">
    <text evidence="6">The sequence shown here is derived from an EMBL/GenBank/DDBJ whole genome shotgun (WGS) entry which is preliminary data.</text>
</comment>
<proteinExistence type="predicted"/>
<dbReference type="GO" id="GO:0000976">
    <property type="term" value="F:transcription cis-regulatory region binding"/>
    <property type="evidence" value="ECO:0007669"/>
    <property type="project" value="TreeGrafter"/>
</dbReference>
<dbReference type="InterPro" id="IPR001647">
    <property type="entry name" value="HTH_TetR"/>
</dbReference>
<dbReference type="Proteomes" id="UP000295705">
    <property type="component" value="Unassembled WGS sequence"/>
</dbReference>
<dbReference type="InterPro" id="IPR050109">
    <property type="entry name" value="HTH-type_TetR-like_transc_reg"/>
</dbReference>
<keyword evidence="2 4" id="KW-0238">DNA-binding</keyword>
<keyword evidence="7" id="KW-1185">Reference proteome</keyword>
<evidence type="ECO:0000256" key="3">
    <source>
        <dbReference type="ARBA" id="ARBA00023163"/>
    </source>
</evidence>
<feature type="DNA-binding region" description="H-T-H motif" evidence="4">
    <location>
        <begin position="25"/>
        <end position="44"/>
    </location>
</feature>
<evidence type="ECO:0000256" key="4">
    <source>
        <dbReference type="PROSITE-ProRule" id="PRU00335"/>
    </source>
</evidence>
<dbReference type="GO" id="GO:0003700">
    <property type="term" value="F:DNA-binding transcription factor activity"/>
    <property type="evidence" value="ECO:0007669"/>
    <property type="project" value="TreeGrafter"/>
</dbReference>
<gene>
    <name evidence="6" type="ORF">EV188_1011167</name>
</gene>
<organism evidence="6 7">
    <name type="scientific">Actinomycetospora succinea</name>
    <dbReference type="NCBI Taxonomy" id="663603"/>
    <lineage>
        <taxon>Bacteria</taxon>
        <taxon>Bacillati</taxon>
        <taxon>Actinomycetota</taxon>
        <taxon>Actinomycetes</taxon>
        <taxon>Pseudonocardiales</taxon>
        <taxon>Pseudonocardiaceae</taxon>
        <taxon>Actinomycetospora</taxon>
    </lineage>
</organism>
<dbReference type="OrthoDB" id="6929199at2"/>
<dbReference type="RefSeq" id="WP_133825208.1">
    <property type="nucleotide sequence ID" value="NZ_BAABHR010000005.1"/>
</dbReference>
<name>A0A4R6VZ71_9PSEU</name>
<evidence type="ECO:0000256" key="2">
    <source>
        <dbReference type="ARBA" id="ARBA00023125"/>
    </source>
</evidence>
<evidence type="ECO:0000313" key="6">
    <source>
        <dbReference type="EMBL" id="TDQ65915.1"/>
    </source>
</evidence>
<dbReference type="PANTHER" id="PTHR30055">
    <property type="entry name" value="HTH-TYPE TRANSCRIPTIONAL REGULATOR RUTR"/>
    <property type="match status" value="1"/>
</dbReference>
<feature type="domain" description="HTH tetR-type" evidence="5">
    <location>
        <begin position="2"/>
        <end position="62"/>
    </location>
</feature>
<dbReference type="EMBL" id="SNYO01000001">
    <property type="protein sequence ID" value="TDQ65915.1"/>
    <property type="molecule type" value="Genomic_DNA"/>
</dbReference>
<evidence type="ECO:0000256" key="1">
    <source>
        <dbReference type="ARBA" id="ARBA00023015"/>
    </source>
</evidence>
<dbReference type="InterPro" id="IPR009057">
    <property type="entry name" value="Homeodomain-like_sf"/>
</dbReference>
<dbReference type="Pfam" id="PF00440">
    <property type="entry name" value="TetR_N"/>
    <property type="match status" value="1"/>
</dbReference>
<dbReference type="SUPFAM" id="SSF46689">
    <property type="entry name" value="Homeodomain-like"/>
    <property type="match status" value="1"/>
</dbReference>
<evidence type="ECO:0000313" key="7">
    <source>
        <dbReference type="Proteomes" id="UP000295705"/>
    </source>
</evidence>
<accession>A0A4R6VZ71</accession>
<dbReference type="AlphaFoldDB" id="A0A4R6VZ71"/>
<sequence length="190" mass="19840">MADRRGEIVRAALDVVREGGLGAFTQPRVARRAGLRQSHLTYYFPTRDDLLAAVAHEAVQQRIAALAPVGDAEGAEGKLAALLDVLVAPEQTRVLLALTQSAELDDAVRASMAQLGRGIAPLGAALLTAFGVPVTPTALDALQTTSTGVAVLALAQGGEQFRPRAEAVLTTLLTGMSDHSREAPCPRASR</sequence>
<dbReference type="PROSITE" id="PS50977">
    <property type="entry name" value="HTH_TETR_2"/>
    <property type="match status" value="1"/>
</dbReference>
<dbReference type="PRINTS" id="PR00455">
    <property type="entry name" value="HTHTETR"/>
</dbReference>
<evidence type="ECO:0000259" key="5">
    <source>
        <dbReference type="PROSITE" id="PS50977"/>
    </source>
</evidence>
<dbReference type="Gene3D" id="1.10.357.10">
    <property type="entry name" value="Tetracycline Repressor, domain 2"/>
    <property type="match status" value="1"/>
</dbReference>
<reference evidence="6 7" key="1">
    <citation type="submission" date="2019-03" db="EMBL/GenBank/DDBJ databases">
        <title>Genomic Encyclopedia of Type Strains, Phase IV (KMG-IV): sequencing the most valuable type-strain genomes for metagenomic binning, comparative biology and taxonomic classification.</title>
        <authorList>
            <person name="Goeker M."/>
        </authorList>
    </citation>
    <scope>NUCLEOTIDE SEQUENCE [LARGE SCALE GENOMIC DNA]</scope>
    <source>
        <strain evidence="6 7">DSM 45775</strain>
    </source>
</reference>
<keyword evidence="3" id="KW-0804">Transcription</keyword>
<dbReference type="PANTHER" id="PTHR30055:SF234">
    <property type="entry name" value="HTH-TYPE TRANSCRIPTIONAL REGULATOR BETI"/>
    <property type="match status" value="1"/>
</dbReference>
<protein>
    <submittedName>
        <fullName evidence="6">TetR family transcriptional regulator</fullName>
    </submittedName>
</protein>